<evidence type="ECO:0000313" key="4">
    <source>
        <dbReference type="Proteomes" id="UP000054815"/>
    </source>
</evidence>
<keyword evidence="6" id="KW-1185">Reference proteome</keyword>
<evidence type="ECO:0000313" key="1">
    <source>
        <dbReference type="EMBL" id="KRX92875.1"/>
    </source>
</evidence>
<sequence length="91" mass="9942">MRTKTTATADVKKRRQLVRTSKSTGATIVAMTSGAKWRQHTQKVRASIIGAGKSGRDRLTMIIHLLDHLSRNKSDGGSHCQAIILTVRCNG</sequence>
<dbReference type="AlphaFoldDB" id="A0A0V1JZ80"/>
<dbReference type="Proteomes" id="UP000054826">
    <property type="component" value="Unassembled WGS sequence"/>
</dbReference>
<reference evidence="4 5" key="1">
    <citation type="submission" date="2015-01" db="EMBL/GenBank/DDBJ databases">
        <title>Evolution of Trichinella species and genotypes.</title>
        <authorList>
            <person name="Korhonen P.K."/>
            <person name="Edoardo P."/>
            <person name="Giuseppe L.R."/>
            <person name="Gasser R.B."/>
        </authorList>
    </citation>
    <scope>NUCLEOTIDE SEQUENCE [LARGE SCALE GENOMIC DNA]</scope>
    <source>
        <strain evidence="1">ISS141</strain>
        <strain evidence="3">ISS176</strain>
        <strain evidence="2">ISS470</strain>
    </source>
</reference>
<protein>
    <submittedName>
        <fullName evidence="3">Uncharacterized protein</fullName>
    </submittedName>
</protein>
<evidence type="ECO:0000313" key="3">
    <source>
        <dbReference type="EMBL" id="KRZ40198.1"/>
    </source>
</evidence>
<proteinExistence type="predicted"/>
<dbReference type="Proteomes" id="UP000054995">
    <property type="component" value="Unassembled WGS sequence"/>
</dbReference>
<evidence type="ECO:0000313" key="6">
    <source>
        <dbReference type="Proteomes" id="UP000054995"/>
    </source>
</evidence>
<name>A0A0V1JZ80_TRIPS</name>
<comment type="caution">
    <text evidence="3">The sequence shown here is derived from an EMBL/GenBank/DDBJ whole genome shotgun (WGS) entry which is preliminary data.</text>
</comment>
<dbReference type="EMBL" id="JYDU01000100">
    <property type="protein sequence ID" value="KRX92875.1"/>
    <property type="molecule type" value="Genomic_DNA"/>
</dbReference>
<dbReference type="EMBL" id="JYDT01000072">
    <property type="protein sequence ID" value="KRY86405.1"/>
    <property type="molecule type" value="Genomic_DNA"/>
</dbReference>
<evidence type="ECO:0000313" key="5">
    <source>
        <dbReference type="Proteomes" id="UP000054826"/>
    </source>
</evidence>
<dbReference type="Proteomes" id="UP000054815">
    <property type="component" value="Unassembled WGS sequence"/>
</dbReference>
<organism evidence="3 5">
    <name type="scientific">Trichinella pseudospiralis</name>
    <name type="common">Parasitic roundworm</name>
    <dbReference type="NCBI Taxonomy" id="6337"/>
    <lineage>
        <taxon>Eukaryota</taxon>
        <taxon>Metazoa</taxon>
        <taxon>Ecdysozoa</taxon>
        <taxon>Nematoda</taxon>
        <taxon>Enoplea</taxon>
        <taxon>Dorylaimia</taxon>
        <taxon>Trichinellida</taxon>
        <taxon>Trichinellidae</taxon>
        <taxon>Trichinella</taxon>
    </lineage>
</organism>
<evidence type="ECO:0000313" key="2">
    <source>
        <dbReference type="EMBL" id="KRY86405.1"/>
    </source>
</evidence>
<accession>A0A0V1JZ80</accession>
<gene>
    <name evidence="3" type="ORF">T4C_6687</name>
    <name evidence="2" type="ORF">T4D_5048</name>
    <name evidence="1" type="ORF">T4E_11840</name>
</gene>
<dbReference type="EMBL" id="JYDV01000029">
    <property type="protein sequence ID" value="KRZ40198.1"/>
    <property type="molecule type" value="Genomic_DNA"/>
</dbReference>